<dbReference type="Proteomes" id="UP000267535">
    <property type="component" value="Unassembled WGS sequence"/>
</dbReference>
<keyword evidence="2" id="KW-1185">Reference proteome</keyword>
<sequence length="167" mass="19334">MRCSFYIVSKLFNLYVAMAIASQRRNEKAVVVFVNQPLTGNKDFEQLKSWKNSPFHESYCFAGHFPGSLSKLKQRKIVFKAIKELIECYRPENIFTGNDRRMEFQYAMHVACKLDSSVKGHYMDEGTFTYIGRKPKNAISQHLDNLLKKISYGCWWQEPTTIGASSL</sequence>
<evidence type="ECO:0000313" key="2">
    <source>
        <dbReference type="Proteomes" id="UP000267535"/>
    </source>
</evidence>
<evidence type="ECO:0000313" key="1">
    <source>
        <dbReference type="EMBL" id="RRC99018.1"/>
    </source>
</evidence>
<proteinExistence type="predicted"/>
<gene>
    <name evidence="1" type="ORF">EHS89_12690</name>
</gene>
<name>A0A3P1SPD3_9GAMM</name>
<protein>
    <submittedName>
        <fullName evidence="1">Uncharacterized protein</fullName>
    </submittedName>
</protein>
<dbReference type="EMBL" id="RQXV01000006">
    <property type="protein sequence ID" value="RRC99018.1"/>
    <property type="molecule type" value="Genomic_DNA"/>
</dbReference>
<reference evidence="1 2" key="1">
    <citation type="submission" date="2018-11" db="EMBL/GenBank/DDBJ databases">
        <title>The draft genome sequence of Amphritea balenae JAMM 1525T.</title>
        <authorList>
            <person name="Fang Z."/>
            <person name="Zhang Y."/>
            <person name="Han X."/>
        </authorList>
    </citation>
    <scope>NUCLEOTIDE SEQUENCE [LARGE SCALE GENOMIC DNA]</scope>
    <source>
        <strain evidence="1 2">JAMM 1525</strain>
    </source>
</reference>
<feature type="non-terminal residue" evidence="1">
    <location>
        <position position="167"/>
    </location>
</feature>
<dbReference type="AlphaFoldDB" id="A0A3P1SPD3"/>
<accession>A0A3P1SPD3</accession>
<organism evidence="1 2">
    <name type="scientific">Amphritea balenae</name>
    <dbReference type="NCBI Taxonomy" id="452629"/>
    <lineage>
        <taxon>Bacteria</taxon>
        <taxon>Pseudomonadati</taxon>
        <taxon>Pseudomonadota</taxon>
        <taxon>Gammaproteobacteria</taxon>
        <taxon>Oceanospirillales</taxon>
        <taxon>Oceanospirillaceae</taxon>
        <taxon>Amphritea</taxon>
    </lineage>
</organism>
<comment type="caution">
    <text evidence="1">The sequence shown here is derived from an EMBL/GenBank/DDBJ whole genome shotgun (WGS) entry which is preliminary data.</text>
</comment>